<dbReference type="eggNOG" id="COG1233">
    <property type="taxonomic scope" value="Bacteria"/>
</dbReference>
<dbReference type="Pfam" id="PF13450">
    <property type="entry name" value="NAD_binding_8"/>
    <property type="match status" value="1"/>
</dbReference>
<dbReference type="AlphaFoldDB" id="M3TG30"/>
<gene>
    <name evidence="1" type="ORF">GM1_017_00800</name>
</gene>
<proteinExistence type="predicted"/>
<comment type="caution">
    <text evidence="1">The sequence shown here is derived from an EMBL/GenBank/DDBJ whole genome shotgun (WGS) entry which is preliminary data.</text>
</comment>
<dbReference type="PANTHER" id="PTHR10668">
    <property type="entry name" value="PHYTOENE DEHYDROGENASE"/>
    <property type="match status" value="1"/>
</dbReference>
<sequence length="471" mass="49038">MRDVFDAVVVGSGPNGLTAAATLAVAGRRVLVLEAAETIGGGARTDEAFGTGIHRDVCSAVHPTGFVSPAFADLDLTGHGLRWCMPDVSIAHVADGDVIAVRREKHSLAEEFGVDATRWERLVAPSTQPAALADDILAMPAIPRRTLDMARFSPAALAPVDVLAKAFRTDRAAAAFAAIAAHAIRPLSTLGSSAAGLLLGMLTETGWPVAEGGSQAIVDALAAVVVGHGGRIETGVEVTERAQLPADADLFFDTSPAVVQRVIGDALPRRYARALRRFDYGPGVCKVDFLLSEPIPWAHRPDVMAATATFHLADDLAHIRTTEADVAAGRVPRRPWVLGGEPTRVDPTRAPAGTHLAWAYCHVPAGCDVDMSAAVIAAIERRAPGFSDIVDGTIVTTAADFAVHNSNDIAGDINCGAASLRQLLVRPILSPTPQFTGLPGVYLCSSATAPGGGVHGMSGRRAAVHALHVGR</sequence>
<name>M3TG30_GORML</name>
<dbReference type="OrthoDB" id="833207at2"/>
<dbReference type="Gene3D" id="3.50.50.60">
    <property type="entry name" value="FAD/NAD(P)-binding domain"/>
    <property type="match status" value="2"/>
</dbReference>
<evidence type="ECO:0000313" key="2">
    <source>
        <dbReference type="Proteomes" id="UP000035009"/>
    </source>
</evidence>
<keyword evidence="2" id="KW-1185">Reference proteome</keyword>
<dbReference type="EMBL" id="BAOP01000017">
    <property type="protein sequence ID" value="GAC80421.1"/>
    <property type="molecule type" value="Genomic_DNA"/>
</dbReference>
<dbReference type="PANTHER" id="PTHR10668:SF105">
    <property type="entry name" value="DEHYDROGENASE-RELATED"/>
    <property type="match status" value="1"/>
</dbReference>
<dbReference type="Proteomes" id="UP000035009">
    <property type="component" value="Unassembled WGS sequence"/>
</dbReference>
<evidence type="ECO:0000313" key="1">
    <source>
        <dbReference type="EMBL" id="GAC80421.1"/>
    </source>
</evidence>
<dbReference type="RefSeq" id="WP_008379427.1">
    <property type="nucleotide sequence ID" value="NZ_BAOP01000017.1"/>
</dbReference>
<reference evidence="1 2" key="1">
    <citation type="submission" date="2013-02" db="EMBL/GenBank/DDBJ databases">
        <title>Whole genome shotgun sequence of Gordonia malaquae NBRC 108250.</title>
        <authorList>
            <person name="Yoshida I."/>
            <person name="Hosoyama A."/>
            <person name="Tsuchikane K."/>
            <person name="Ando Y."/>
            <person name="Baba S."/>
            <person name="Ohji S."/>
            <person name="Hamada M."/>
            <person name="Tamura T."/>
            <person name="Yamazoe A."/>
            <person name="Yamazaki S."/>
            <person name="Fujita N."/>
        </authorList>
    </citation>
    <scope>NUCLEOTIDE SEQUENCE [LARGE SCALE GENOMIC DNA]</scope>
    <source>
        <strain evidence="1 2">NBRC 108250</strain>
    </source>
</reference>
<dbReference type="SUPFAM" id="SSF51905">
    <property type="entry name" value="FAD/NAD(P)-binding domain"/>
    <property type="match status" value="1"/>
</dbReference>
<accession>M3TG30</accession>
<protein>
    <submittedName>
        <fullName evidence="1">Uncharacterized protein</fullName>
    </submittedName>
</protein>
<organism evidence="1 2">
    <name type="scientific">Gordonia malaquae NBRC 108250</name>
    <dbReference type="NCBI Taxonomy" id="1223542"/>
    <lineage>
        <taxon>Bacteria</taxon>
        <taxon>Bacillati</taxon>
        <taxon>Actinomycetota</taxon>
        <taxon>Actinomycetes</taxon>
        <taxon>Mycobacteriales</taxon>
        <taxon>Gordoniaceae</taxon>
        <taxon>Gordonia</taxon>
    </lineage>
</organism>
<dbReference type="InterPro" id="IPR036188">
    <property type="entry name" value="FAD/NAD-bd_sf"/>
</dbReference>
<dbReference type="STRING" id="410332.SAMN04488550_0218"/>